<feature type="chain" id="PRO_5039725119" description="CBM6 domain-containing protein" evidence="3">
    <location>
        <begin position="33"/>
        <end position="372"/>
    </location>
</feature>
<reference evidence="4" key="1">
    <citation type="submission" date="2020-10" db="EMBL/GenBank/DDBJ databases">
        <authorList>
            <person name="Gilroy R."/>
        </authorList>
    </citation>
    <scope>NUCLEOTIDE SEQUENCE</scope>
    <source>
        <strain evidence="4">CHK195-4489</strain>
    </source>
</reference>
<keyword evidence="2" id="KW-1133">Transmembrane helix</keyword>
<dbReference type="Gene3D" id="2.60.120.260">
    <property type="entry name" value="Galactose-binding domain-like"/>
    <property type="match status" value="2"/>
</dbReference>
<evidence type="ECO:0000256" key="2">
    <source>
        <dbReference type="SAM" id="Phobius"/>
    </source>
</evidence>
<feature type="region of interest" description="Disordered" evidence="1">
    <location>
        <begin position="310"/>
        <end position="344"/>
    </location>
</feature>
<evidence type="ECO:0000313" key="5">
    <source>
        <dbReference type="Proteomes" id="UP000824089"/>
    </source>
</evidence>
<sequence length="372" mass="40547">MVNEGLRKSKARFLIFFLVAALFACSLLPAGAASEKITIELEDQEYTKTEEVFLETPFTHEALPVDAVANVNFYKAGNMLETTFSVEKEAIYLITLGYVMNLDCGVLEMKIDGTVIDSQINLNNGANWEAGMKTVGLLRLTEGTHTLTFTSQESAYYCALLDYLALEELTPSDEIIFEFEGNAYTKSDDFHLESNYTHEALPVDAVVNTDFYAAGRKLETVSLVVPEAGRYSITLAYILNNDSCSVQISIDDQKLGEPVNLYHDGGWTLAEQELGEMELAAGIHKITIESVDNGSGRFCARMDALKLSRTAEAEDPVDPVIPDPGTDPGSDPGQDDNTNPTTGDSGIWLGACAAILLASTAGLVVRRKKSHE</sequence>
<proteinExistence type="predicted"/>
<dbReference type="Proteomes" id="UP000824089">
    <property type="component" value="Unassembled WGS sequence"/>
</dbReference>
<evidence type="ECO:0000256" key="1">
    <source>
        <dbReference type="SAM" id="MobiDB-lite"/>
    </source>
</evidence>
<comment type="caution">
    <text evidence="4">The sequence shown here is derived from an EMBL/GenBank/DDBJ whole genome shotgun (WGS) entry which is preliminary data.</text>
</comment>
<dbReference type="AlphaFoldDB" id="A0A9D1L9Z5"/>
<dbReference type="EMBL" id="DVMM01000205">
    <property type="protein sequence ID" value="HIU30459.1"/>
    <property type="molecule type" value="Genomic_DNA"/>
</dbReference>
<evidence type="ECO:0000313" key="4">
    <source>
        <dbReference type="EMBL" id="HIU30459.1"/>
    </source>
</evidence>
<accession>A0A9D1L9Z5</accession>
<keyword evidence="2" id="KW-0472">Membrane</keyword>
<dbReference type="SUPFAM" id="SSF49785">
    <property type="entry name" value="Galactose-binding domain-like"/>
    <property type="match status" value="2"/>
</dbReference>
<evidence type="ECO:0000256" key="3">
    <source>
        <dbReference type="SAM" id="SignalP"/>
    </source>
</evidence>
<feature type="signal peptide" evidence="3">
    <location>
        <begin position="1"/>
        <end position="32"/>
    </location>
</feature>
<dbReference type="PROSITE" id="PS51257">
    <property type="entry name" value="PROKAR_LIPOPROTEIN"/>
    <property type="match status" value="1"/>
</dbReference>
<keyword evidence="3" id="KW-0732">Signal</keyword>
<dbReference type="InterPro" id="IPR008979">
    <property type="entry name" value="Galactose-bd-like_sf"/>
</dbReference>
<protein>
    <recommendedName>
        <fullName evidence="6">CBM6 domain-containing protein</fullName>
    </recommendedName>
</protein>
<gene>
    <name evidence="4" type="ORF">IAD50_09225</name>
</gene>
<reference evidence="4" key="2">
    <citation type="journal article" date="2021" name="PeerJ">
        <title>Extensive microbial diversity within the chicken gut microbiome revealed by metagenomics and culture.</title>
        <authorList>
            <person name="Gilroy R."/>
            <person name="Ravi A."/>
            <person name="Getino M."/>
            <person name="Pursley I."/>
            <person name="Horton D.L."/>
            <person name="Alikhan N.F."/>
            <person name="Baker D."/>
            <person name="Gharbi K."/>
            <person name="Hall N."/>
            <person name="Watson M."/>
            <person name="Adriaenssens E.M."/>
            <person name="Foster-Nyarko E."/>
            <person name="Jarju S."/>
            <person name="Secka A."/>
            <person name="Antonio M."/>
            <person name="Oren A."/>
            <person name="Chaudhuri R.R."/>
            <person name="La Ragione R."/>
            <person name="Hildebrand F."/>
            <person name="Pallen M.J."/>
        </authorList>
    </citation>
    <scope>NUCLEOTIDE SEQUENCE</scope>
    <source>
        <strain evidence="4">CHK195-4489</strain>
    </source>
</reference>
<feature type="compositionally biased region" description="Low complexity" evidence="1">
    <location>
        <begin position="323"/>
        <end position="336"/>
    </location>
</feature>
<feature type="transmembrane region" description="Helical" evidence="2">
    <location>
        <begin position="346"/>
        <end position="365"/>
    </location>
</feature>
<organism evidence="4 5">
    <name type="scientific">Candidatus Egerieisoma faecipullorum</name>
    <dbReference type="NCBI Taxonomy" id="2840963"/>
    <lineage>
        <taxon>Bacteria</taxon>
        <taxon>Bacillati</taxon>
        <taxon>Bacillota</taxon>
        <taxon>Clostridia</taxon>
        <taxon>Eubacteriales</taxon>
        <taxon>Clostridiaceae</taxon>
        <taxon>Clostridiaceae incertae sedis</taxon>
        <taxon>Candidatus Egerieisoma</taxon>
    </lineage>
</organism>
<name>A0A9D1L9Z5_9CLOT</name>
<keyword evidence="2" id="KW-0812">Transmembrane</keyword>
<evidence type="ECO:0008006" key="6">
    <source>
        <dbReference type="Google" id="ProtNLM"/>
    </source>
</evidence>